<keyword evidence="2" id="KW-1185">Reference proteome</keyword>
<sequence length="128" mass="13912">MTHPCDGKAVGLGVVSISKKSTVRALNWGCGLFFVAYDFGRALRSARMRNSRLSRPLSGKLPGIYVIPERANDREADLVRNGSGSSGKQAGSTGIHRLVKQIPLCPACDLENFIKALTVKELRLRQTS</sequence>
<gene>
    <name evidence="1" type="ORF">CA54_15100</name>
</gene>
<accession>A0A5C6BL31</accession>
<dbReference type="Proteomes" id="UP000320735">
    <property type="component" value="Unassembled WGS sequence"/>
</dbReference>
<evidence type="ECO:0000313" key="2">
    <source>
        <dbReference type="Proteomes" id="UP000320735"/>
    </source>
</evidence>
<protein>
    <submittedName>
        <fullName evidence="1">Uncharacterized protein</fullName>
    </submittedName>
</protein>
<comment type="caution">
    <text evidence="1">The sequence shown here is derived from an EMBL/GenBank/DDBJ whole genome shotgun (WGS) entry which is preliminary data.</text>
</comment>
<dbReference type="EMBL" id="SJPP01000001">
    <property type="protein sequence ID" value="TWU12685.1"/>
    <property type="molecule type" value="Genomic_DNA"/>
</dbReference>
<evidence type="ECO:0000313" key="1">
    <source>
        <dbReference type="EMBL" id="TWU12685.1"/>
    </source>
</evidence>
<proteinExistence type="predicted"/>
<name>A0A5C6BL31_9PLAN</name>
<reference evidence="1 2" key="1">
    <citation type="submission" date="2019-02" db="EMBL/GenBank/DDBJ databases">
        <title>Deep-cultivation of Planctomycetes and their phenomic and genomic characterization uncovers novel biology.</title>
        <authorList>
            <person name="Wiegand S."/>
            <person name="Jogler M."/>
            <person name="Boedeker C."/>
            <person name="Pinto D."/>
            <person name="Vollmers J."/>
            <person name="Rivas-Marin E."/>
            <person name="Kohn T."/>
            <person name="Peeters S.H."/>
            <person name="Heuer A."/>
            <person name="Rast P."/>
            <person name="Oberbeckmann S."/>
            <person name="Bunk B."/>
            <person name="Jeske O."/>
            <person name="Meyerdierks A."/>
            <person name="Storesund J.E."/>
            <person name="Kallscheuer N."/>
            <person name="Luecker S."/>
            <person name="Lage O.M."/>
            <person name="Pohl T."/>
            <person name="Merkel B.J."/>
            <person name="Hornburger P."/>
            <person name="Mueller R.-W."/>
            <person name="Bruemmer F."/>
            <person name="Labrenz M."/>
            <person name="Spormann A.M."/>
            <person name="Op Den Camp H."/>
            <person name="Overmann J."/>
            <person name="Amann R."/>
            <person name="Jetten M.S.M."/>
            <person name="Mascher T."/>
            <person name="Medema M.H."/>
            <person name="Devos D.P."/>
            <person name="Kaster A.-K."/>
            <person name="Ovreas L."/>
            <person name="Rohde M."/>
            <person name="Galperin M.Y."/>
            <person name="Jogler C."/>
        </authorList>
    </citation>
    <scope>NUCLEOTIDE SEQUENCE [LARGE SCALE GENOMIC DNA]</scope>
    <source>
        <strain evidence="1 2">CA54</strain>
    </source>
</reference>
<organism evidence="1 2">
    <name type="scientific">Symmachiella macrocystis</name>
    <dbReference type="NCBI Taxonomy" id="2527985"/>
    <lineage>
        <taxon>Bacteria</taxon>
        <taxon>Pseudomonadati</taxon>
        <taxon>Planctomycetota</taxon>
        <taxon>Planctomycetia</taxon>
        <taxon>Planctomycetales</taxon>
        <taxon>Planctomycetaceae</taxon>
        <taxon>Symmachiella</taxon>
    </lineage>
</organism>
<dbReference type="AlphaFoldDB" id="A0A5C6BL31"/>